<dbReference type="InterPro" id="IPR045518">
    <property type="entry name" value="2EXR"/>
</dbReference>
<evidence type="ECO:0000313" key="2">
    <source>
        <dbReference type="EMBL" id="VIO57126.1"/>
    </source>
</evidence>
<dbReference type="AlphaFoldDB" id="A0A4E9DWY7"/>
<sequence>MDQLLEKSTPYGCDKDQLINETVLTTFPIFPKLPVELRLKVWKAACFPRTTTDHGLHYVTVNSVEEVWDDEDTIVTLNPNLQGYDEELEVERYDTAYVKLQAFKRPQRRSATLDTSAKLINSSAYLWDAGLWTAYVESRIVITKELDLMGWSRLRNGPGQDTSEWYDRDFPSTLIPHVRDGMWRPITFPTRDIYH</sequence>
<accession>A0A4E9DWY7</accession>
<name>A0A4E9DWY7_GIBZA</name>
<evidence type="ECO:0000259" key="1">
    <source>
        <dbReference type="Pfam" id="PF20150"/>
    </source>
</evidence>
<dbReference type="EMBL" id="CAAKMV010000127">
    <property type="protein sequence ID" value="VIO57126.1"/>
    <property type="molecule type" value="Genomic_DNA"/>
</dbReference>
<organism evidence="2">
    <name type="scientific">Gibberella zeae</name>
    <name type="common">Wheat head blight fungus</name>
    <name type="synonym">Fusarium graminearum</name>
    <dbReference type="NCBI Taxonomy" id="5518"/>
    <lineage>
        <taxon>Eukaryota</taxon>
        <taxon>Fungi</taxon>
        <taxon>Dikarya</taxon>
        <taxon>Ascomycota</taxon>
        <taxon>Pezizomycotina</taxon>
        <taxon>Sordariomycetes</taxon>
        <taxon>Hypocreomycetidae</taxon>
        <taxon>Hypocreales</taxon>
        <taxon>Nectriaceae</taxon>
        <taxon>Fusarium</taxon>
    </lineage>
</organism>
<protein>
    <recommendedName>
        <fullName evidence="1">2EXR domain-containing protein</fullName>
    </recommendedName>
</protein>
<reference evidence="2" key="1">
    <citation type="submission" date="2019-04" db="EMBL/GenBank/DDBJ databases">
        <authorList>
            <person name="Melise S."/>
            <person name="Noan J."/>
            <person name="Okalmin O."/>
        </authorList>
    </citation>
    <scope>NUCLEOTIDE SEQUENCE</scope>
    <source>
        <strain evidence="2">FN9</strain>
    </source>
</reference>
<gene>
    <name evidence="2" type="ORF">FUG_LOCUS237325</name>
</gene>
<feature type="domain" description="2EXR" evidence="1">
    <location>
        <begin position="27"/>
        <end position="52"/>
    </location>
</feature>
<proteinExistence type="predicted"/>
<dbReference type="Pfam" id="PF20150">
    <property type="entry name" value="2EXR"/>
    <property type="match status" value="1"/>
</dbReference>